<dbReference type="OrthoDB" id="9778602at2"/>
<protein>
    <submittedName>
        <fullName evidence="5">(4Fe-4S)-binding protein</fullName>
    </submittedName>
</protein>
<evidence type="ECO:0000313" key="5">
    <source>
        <dbReference type="EMBL" id="RUT79124.1"/>
    </source>
</evidence>
<dbReference type="InterPro" id="IPR002586">
    <property type="entry name" value="CobQ/CobB/MinD/ParA_Nub-bd_dom"/>
</dbReference>
<dbReference type="InterPro" id="IPR027417">
    <property type="entry name" value="P-loop_NTPase"/>
</dbReference>
<gene>
    <name evidence="5" type="ORF">DLK05_04720</name>
</gene>
<organism evidence="5 6">
    <name type="scientific">Ancylomarina longa</name>
    <dbReference type="NCBI Taxonomy" id="2487017"/>
    <lineage>
        <taxon>Bacteria</taxon>
        <taxon>Pseudomonadati</taxon>
        <taxon>Bacteroidota</taxon>
        <taxon>Bacteroidia</taxon>
        <taxon>Marinilabiliales</taxon>
        <taxon>Marinifilaceae</taxon>
        <taxon>Ancylomarina</taxon>
    </lineage>
</organism>
<dbReference type="RefSeq" id="WP_127342848.1">
    <property type="nucleotide sequence ID" value="NZ_RJJX01000004.1"/>
</dbReference>
<evidence type="ECO:0000259" key="4">
    <source>
        <dbReference type="PROSITE" id="PS51379"/>
    </source>
</evidence>
<reference evidence="5 6" key="1">
    <citation type="submission" date="2018-11" db="EMBL/GenBank/DDBJ databases">
        <title>Parancylomarina longa gen. nov., sp. nov., isolated from sediments of southern Okinawa.</title>
        <authorList>
            <person name="Fu T."/>
        </authorList>
    </citation>
    <scope>NUCLEOTIDE SEQUENCE [LARGE SCALE GENOMIC DNA]</scope>
    <source>
        <strain evidence="5 6">T3-2 S1-C</strain>
    </source>
</reference>
<dbReference type="AlphaFoldDB" id="A0A434AX66"/>
<evidence type="ECO:0000313" key="6">
    <source>
        <dbReference type="Proteomes" id="UP000282985"/>
    </source>
</evidence>
<keyword evidence="1" id="KW-0479">Metal-binding</keyword>
<keyword evidence="3" id="KW-0411">Iron-sulfur</keyword>
<dbReference type="PANTHER" id="PTHR43534">
    <property type="entry name" value="MIND SUPERFAMILY P-LOOP ATPASE CONTAINING AN INSERTED FERREDOXIN DOMAIN"/>
    <property type="match status" value="1"/>
</dbReference>
<dbReference type="PROSITE" id="PS51379">
    <property type="entry name" value="4FE4S_FER_2"/>
    <property type="match status" value="2"/>
</dbReference>
<dbReference type="EMBL" id="RJJX01000004">
    <property type="protein sequence ID" value="RUT79124.1"/>
    <property type="molecule type" value="Genomic_DNA"/>
</dbReference>
<dbReference type="Gene3D" id="3.40.50.300">
    <property type="entry name" value="P-loop containing nucleotide triphosphate hydrolases"/>
    <property type="match status" value="1"/>
</dbReference>
<evidence type="ECO:0000256" key="2">
    <source>
        <dbReference type="ARBA" id="ARBA00023004"/>
    </source>
</evidence>
<sequence length="300" mass="33143">MKEITILSGKGGTGKTSITAAIASIAKNSVFADNDVDAADLHLIFQPEIKENHIFYGSWIAAIDSELCTNCGICKTHCRFDAIHYKPEGGLEINPFECEGCRLCERICPAQAITSKQSTNNNWFVSDTRFGPLVHAKMGAGEDNSGKLVTQVRRKAKEIAKEINADFIVNDGPPGIGCPVIASITGTNAVVLVTEPSKSGFHDAVRLIDLVQSFKIPIYALINKYDINPEISNQMEVFFKTEGIQLMGKIPFQEEMVEALIERKSIIEFNKDSVVTKILTDLWTELSRVSLGYIYDHNRI</sequence>
<dbReference type="InterPro" id="IPR017900">
    <property type="entry name" value="4Fe4S_Fe_S_CS"/>
</dbReference>
<keyword evidence="6" id="KW-1185">Reference proteome</keyword>
<dbReference type="SUPFAM" id="SSF52540">
    <property type="entry name" value="P-loop containing nucleoside triphosphate hydrolases"/>
    <property type="match status" value="1"/>
</dbReference>
<feature type="domain" description="4Fe-4S ferredoxin-type" evidence="4">
    <location>
        <begin position="59"/>
        <end position="88"/>
    </location>
</feature>
<proteinExistence type="predicted"/>
<dbReference type="Gene3D" id="3.30.70.20">
    <property type="match status" value="1"/>
</dbReference>
<name>A0A434AX66_9BACT</name>
<dbReference type="PANTHER" id="PTHR43534:SF1">
    <property type="entry name" value="4FE-4S CLUSTER CONTAINING PARA FAMILY ATPASE PROTEIN"/>
    <property type="match status" value="1"/>
</dbReference>
<dbReference type="Pfam" id="PF01656">
    <property type="entry name" value="CbiA"/>
    <property type="match status" value="1"/>
</dbReference>
<dbReference type="CDD" id="cd03110">
    <property type="entry name" value="SIMIBI_bact_arch"/>
    <property type="match status" value="1"/>
</dbReference>
<dbReference type="GO" id="GO:0046872">
    <property type="term" value="F:metal ion binding"/>
    <property type="evidence" value="ECO:0007669"/>
    <property type="project" value="UniProtKB-KW"/>
</dbReference>
<dbReference type="PROSITE" id="PS00198">
    <property type="entry name" value="4FE4S_FER_1"/>
    <property type="match status" value="1"/>
</dbReference>
<accession>A0A434AX66</accession>
<dbReference type="Proteomes" id="UP000282985">
    <property type="component" value="Unassembled WGS sequence"/>
</dbReference>
<comment type="caution">
    <text evidence="5">The sequence shown here is derived from an EMBL/GenBank/DDBJ whole genome shotgun (WGS) entry which is preliminary data.</text>
</comment>
<feature type="domain" description="4Fe-4S ferredoxin-type" evidence="4">
    <location>
        <begin position="89"/>
        <end position="118"/>
    </location>
</feature>
<dbReference type="Pfam" id="PF00037">
    <property type="entry name" value="Fer4"/>
    <property type="match status" value="2"/>
</dbReference>
<dbReference type="InterPro" id="IPR017896">
    <property type="entry name" value="4Fe4S_Fe-S-bd"/>
</dbReference>
<evidence type="ECO:0000256" key="1">
    <source>
        <dbReference type="ARBA" id="ARBA00022723"/>
    </source>
</evidence>
<keyword evidence="2" id="KW-0408">Iron</keyword>
<dbReference type="GO" id="GO:0051536">
    <property type="term" value="F:iron-sulfur cluster binding"/>
    <property type="evidence" value="ECO:0007669"/>
    <property type="project" value="UniProtKB-KW"/>
</dbReference>
<evidence type="ECO:0000256" key="3">
    <source>
        <dbReference type="ARBA" id="ARBA00023014"/>
    </source>
</evidence>